<dbReference type="AlphaFoldDB" id="A0AAV7G6I4"/>
<evidence type="ECO:0000313" key="13">
    <source>
        <dbReference type="EMBL" id="KAH0451812.1"/>
    </source>
</evidence>
<evidence type="ECO:0000256" key="11">
    <source>
        <dbReference type="ARBA" id="ARBA00048336"/>
    </source>
</evidence>
<name>A0AAV7G6I4_DENCH</name>
<keyword evidence="8" id="KW-0904">Protein phosphatase</keyword>
<dbReference type="SMART" id="SM00332">
    <property type="entry name" value="PP2Cc"/>
    <property type="match status" value="1"/>
</dbReference>
<evidence type="ECO:0000256" key="6">
    <source>
        <dbReference type="ARBA" id="ARBA00022801"/>
    </source>
</evidence>
<comment type="similarity">
    <text evidence="3">Belongs to the PP2C family.</text>
</comment>
<dbReference type="CDD" id="cd00143">
    <property type="entry name" value="PP2Cc"/>
    <property type="match status" value="1"/>
</dbReference>
<keyword evidence="7" id="KW-0460">Magnesium</keyword>
<evidence type="ECO:0000256" key="5">
    <source>
        <dbReference type="ARBA" id="ARBA00022723"/>
    </source>
</evidence>
<proteinExistence type="inferred from homology"/>
<comment type="cofactor">
    <cofactor evidence="2">
        <name>Mg(2+)</name>
        <dbReference type="ChEBI" id="CHEBI:18420"/>
    </cofactor>
</comment>
<dbReference type="InterPro" id="IPR015655">
    <property type="entry name" value="PP2C"/>
</dbReference>
<comment type="catalytic activity">
    <reaction evidence="10">
        <text>O-phospho-L-seryl-[protein] + H2O = L-seryl-[protein] + phosphate</text>
        <dbReference type="Rhea" id="RHEA:20629"/>
        <dbReference type="Rhea" id="RHEA-COMP:9863"/>
        <dbReference type="Rhea" id="RHEA-COMP:11604"/>
        <dbReference type="ChEBI" id="CHEBI:15377"/>
        <dbReference type="ChEBI" id="CHEBI:29999"/>
        <dbReference type="ChEBI" id="CHEBI:43474"/>
        <dbReference type="ChEBI" id="CHEBI:83421"/>
        <dbReference type="EC" id="3.1.3.16"/>
    </reaction>
</comment>
<dbReference type="Pfam" id="PF00481">
    <property type="entry name" value="PP2C"/>
    <property type="match status" value="1"/>
</dbReference>
<evidence type="ECO:0000256" key="7">
    <source>
        <dbReference type="ARBA" id="ARBA00022842"/>
    </source>
</evidence>
<dbReference type="SMART" id="SM00331">
    <property type="entry name" value="PP2C_SIG"/>
    <property type="match status" value="1"/>
</dbReference>
<keyword evidence="6" id="KW-0378">Hydrolase</keyword>
<dbReference type="GO" id="GO:0004722">
    <property type="term" value="F:protein serine/threonine phosphatase activity"/>
    <property type="evidence" value="ECO:0007669"/>
    <property type="project" value="UniProtKB-EC"/>
</dbReference>
<evidence type="ECO:0000259" key="12">
    <source>
        <dbReference type="PROSITE" id="PS51746"/>
    </source>
</evidence>
<gene>
    <name evidence="13" type="ORF">IEQ34_019111</name>
</gene>
<sequence length="507" mass="55454">MSSSGGGGGGSGSPCVDRMMPLSVLLKRELTSEKIEKPDILHGLANKSKKGEDFTFLKTECQRVPGNGVTTFSVFALFDGHNGSTAAIYAKENLLNNILCAIPADVNRDEWLAALPRALVAGFVKTDKDFQNKAKTSGTTVTFVIIDGWTVTVASVGDSRCILESAEGSLYLLSADHRLDENKEEVERITASGGEVGRLNLAGGAEIGPLRCWPGGLCLSRSIGDMDVGEFIVPIPHVKQVKLSNAGGRLIICSDGVWDALSFQSALDCSRGLPADVAANKIVKEAVLVKGLRDDTTCIVVDLLPPEKISPSAALTKKQGMKGLKHMFRKKSYESPSHHLVRNYFEPYAVEELFEDGSAVLAQRLHMVYPVCNIFKLLLCAVCQVEMKPGEGISVHACSSKSAKVRPWDGPLLCRDCQVKKEAMEGKKPSRARGFRPPNVSAGLHQNRHFFEIVIQRSYEVRMQALHFFNPMASFIHYATKKKKKKKSVLHSNLIIFKPCTKQIKKN</sequence>
<evidence type="ECO:0000256" key="9">
    <source>
        <dbReference type="ARBA" id="ARBA00023211"/>
    </source>
</evidence>
<dbReference type="FunFam" id="3.60.40.10:FF:000022">
    <property type="entry name" value="probable protein phosphatase 2C 12"/>
    <property type="match status" value="1"/>
</dbReference>
<evidence type="ECO:0000256" key="1">
    <source>
        <dbReference type="ARBA" id="ARBA00001936"/>
    </source>
</evidence>
<protein>
    <recommendedName>
        <fullName evidence="4">protein-serine/threonine phosphatase</fullName>
        <ecNumber evidence="4">3.1.3.16</ecNumber>
    </recommendedName>
</protein>
<keyword evidence="5" id="KW-0479">Metal-binding</keyword>
<evidence type="ECO:0000313" key="14">
    <source>
        <dbReference type="Proteomes" id="UP000775213"/>
    </source>
</evidence>
<organism evidence="13 14">
    <name type="scientific">Dendrobium chrysotoxum</name>
    <name type="common">Orchid</name>
    <dbReference type="NCBI Taxonomy" id="161865"/>
    <lineage>
        <taxon>Eukaryota</taxon>
        <taxon>Viridiplantae</taxon>
        <taxon>Streptophyta</taxon>
        <taxon>Embryophyta</taxon>
        <taxon>Tracheophyta</taxon>
        <taxon>Spermatophyta</taxon>
        <taxon>Magnoliopsida</taxon>
        <taxon>Liliopsida</taxon>
        <taxon>Asparagales</taxon>
        <taxon>Orchidaceae</taxon>
        <taxon>Epidendroideae</taxon>
        <taxon>Malaxideae</taxon>
        <taxon>Dendrobiinae</taxon>
        <taxon>Dendrobium</taxon>
    </lineage>
</organism>
<dbReference type="Gene3D" id="3.60.40.10">
    <property type="entry name" value="PPM-type phosphatase domain"/>
    <property type="match status" value="1"/>
</dbReference>
<dbReference type="GO" id="GO:0046872">
    <property type="term" value="F:metal ion binding"/>
    <property type="evidence" value="ECO:0007669"/>
    <property type="project" value="UniProtKB-KW"/>
</dbReference>
<dbReference type="InterPro" id="IPR036457">
    <property type="entry name" value="PPM-type-like_dom_sf"/>
</dbReference>
<comment type="cofactor">
    <cofactor evidence="1">
        <name>Mn(2+)</name>
        <dbReference type="ChEBI" id="CHEBI:29035"/>
    </cofactor>
</comment>
<dbReference type="PANTHER" id="PTHR47992">
    <property type="entry name" value="PROTEIN PHOSPHATASE"/>
    <property type="match status" value="1"/>
</dbReference>
<dbReference type="SUPFAM" id="SSF81606">
    <property type="entry name" value="PP2C-like"/>
    <property type="match status" value="1"/>
</dbReference>
<evidence type="ECO:0000256" key="4">
    <source>
        <dbReference type="ARBA" id="ARBA00013081"/>
    </source>
</evidence>
<accession>A0AAV7G6I4</accession>
<comment type="catalytic activity">
    <reaction evidence="11">
        <text>O-phospho-L-threonyl-[protein] + H2O = L-threonyl-[protein] + phosphate</text>
        <dbReference type="Rhea" id="RHEA:47004"/>
        <dbReference type="Rhea" id="RHEA-COMP:11060"/>
        <dbReference type="Rhea" id="RHEA-COMP:11605"/>
        <dbReference type="ChEBI" id="CHEBI:15377"/>
        <dbReference type="ChEBI" id="CHEBI:30013"/>
        <dbReference type="ChEBI" id="CHEBI:43474"/>
        <dbReference type="ChEBI" id="CHEBI:61977"/>
        <dbReference type="EC" id="3.1.3.16"/>
    </reaction>
</comment>
<dbReference type="EMBL" id="JAGFBR010000017">
    <property type="protein sequence ID" value="KAH0451812.1"/>
    <property type="molecule type" value="Genomic_DNA"/>
</dbReference>
<dbReference type="EC" id="3.1.3.16" evidence="4"/>
<evidence type="ECO:0000256" key="10">
    <source>
        <dbReference type="ARBA" id="ARBA00047761"/>
    </source>
</evidence>
<dbReference type="InterPro" id="IPR001932">
    <property type="entry name" value="PPM-type_phosphatase-like_dom"/>
</dbReference>
<feature type="domain" description="PPM-type phosphatase" evidence="12">
    <location>
        <begin position="34"/>
        <end position="303"/>
    </location>
</feature>
<evidence type="ECO:0000256" key="3">
    <source>
        <dbReference type="ARBA" id="ARBA00006702"/>
    </source>
</evidence>
<keyword evidence="14" id="KW-1185">Reference proteome</keyword>
<comment type="caution">
    <text evidence="13">The sequence shown here is derived from an EMBL/GenBank/DDBJ whole genome shotgun (WGS) entry which is preliminary data.</text>
</comment>
<dbReference type="PROSITE" id="PS51746">
    <property type="entry name" value="PPM_2"/>
    <property type="match status" value="1"/>
</dbReference>
<evidence type="ECO:0000256" key="2">
    <source>
        <dbReference type="ARBA" id="ARBA00001946"/>
    </source>
</evidence>
<evidence type="ECO:0000256" key="8">
    <source>
        <dbReference type="ARBA" id="ARBA00022912"/>
    </source>
</evidence>
<keyword evidence="9" id="KW-0464">Manganese</keyword>
<dbReference type="Proteomes" id="UP000775213">
    <property type="component" value="Unassembled WGS sequence"/>
</dbReference>
<reference evidence="13 14" key="1">
    <citation type="journal article" date="2021" name="Hortic Res">
        <title>Chromosome-scale assembly of the Dendrobium chrysotoxum genome enhances the understanding of orchid evolution.</title>
        <authorList>
            <person name="Zhang Y."/>
            <person name="Zhang G.Q."/>
            <person name="Zhang D."/>
            <person name="Liu X.D."/>
            <person name="Xu X.Y."/>
            <person name="Sun W.H."/>
            <person name="Yu X."/>
            <person name="Zhu X."/>
            <person name="Wang Z.W."/>
            <person name="Zhao X."/>
            <person name="Zhong W.Y."/>
            <person name="Chen H."/>
            <person name="Yin W.L."/>
            <person name="Huang T."/>
            <person name="Niu S.C."/>
            <person name="Liu Z.J."/>
        </authorList>
    </citation>
    <scope>NUCLEOTIDE SEQUENCE [LARGE SCALE GENOMIC DNA]</scope>
    <source>
        <strain evidence="13">Lindl</strain>
    </source>
</reference>